<evidence type="ECO:0000256" key="1">
    <source>
        <dbReference type="ARBA" id="ARBA00012513"/>
    </source>
</evidence>
<dbReference type="InterPro" id="IPR008271">
    <property type="entry name" value="Ser/Thr_kinase_AS"/>
</dbReference>
<organism evidence="9 10">
    <name type="scientific">Actinacidiphila oryziradicis</name>
    <dbReference type="NCBI Taxonomy" id="2571141"/>
    <lineage>
        <taxon>Bacteria</taxon>
        <taxon>Bacillati</taxon>
        <taxon>Actinomycetota</taxon>
        <taxon>Actinomycetes</taxon>
        <taxon>Kitasatosporales</taxon>
        <taxon>Streptomycetaceae</taxon>
        <taxon>Actinacidiphila</taxon>
    </lineage>
</organism>
<gene>
    <name evidence="9" type="ORF">FCI23_10630</name>
</gene>
<evidence type="ECO:0000256" key="4">
    <source>
        <dbReference type="ARBA" id="ARBA00022741"/>
    </source>
</evidence>
<dbReference type="PANTHER" id="PTHR43289">
    <property type="entry name" value="MITOGEN-ACTIVATED PROTEIN KINASE KINASE KINASE 20-RELATED"/>
    <property type="match status" value="1"/>
</dbReference>
<accession>A0A4U0SPM0</accession>
<dbReference type="Pfam" id="PF00069">
    <property type="entry name" value="Pkinase"/>
    <property type="match status" value="1"/>
</dbReference>
<dbReference type="Pfam" id="PF13570">
    <property type="entry name" value="Beta-prop_ACSF4"/>
    <property type="match status" value="1"/>
</dbReference>
<dbReference type="OrthoDB" id="4824484at2"/>
<dbReference type="CDD" id="cd14014">
    <property type="entry name" value="STKc_PknB_like"/>
    <property type="match status" value="1"/>
</dbReference>
<dbReference type="SMART" id="SM00564">
    <property type="entry name" value="PQQ"/>
    <property type="match status" value="7"/>
</dbReference>
<keyword evidence="3" id="KW-0808">Transferase</keyword>
<evidence type="ECO:0000256" key="3">
    <source>
        <dbReference type="ARBA" id="ARBA00022679"/>
    </source>
</evidence>
<dbReference type="GO" id="GO:0004674">
    <property type="term" value="F:protein serine/threonine kinase activity"/>
    <property type="evidence" value="ECO:0007669"/>
    <property type="project" value="UniProtKB-KW"/>
</dbReference>
<dbReference type="EMBL" id="SUMC01000007">
    <property type="protein sequence ID" value="TKA11826.1"/>
    <property type="molecule type" value="Genomic_DNA"/>
</dbReference>
<keyword evidence="2 9" id="KW-0723">Serine/threonine-protein kinase</keyword>
<dbReference type="InterPro" id="IPR002372">
    <property type="entry name" value="PQQ_rpt_dom"/>
</dbReference>
<feature type="binding site" evidence="7">
    <location>
        <position position="39"/>
    </location>
    <ligand>
        <name>ATP</name>
        <dbReference type="ChEBI" id="CHEBI:30616"/>
    </ligand>
</feature>
<dbReference type="InterPro" id="IPR018391">
    <property type="entry name" value="PQQ_b-propeller_rpt"/>
</dbReference>
<dbReference type="InterPro" id="IPR000719">
    <property type="entry name" value="Prot_kinase_dom"/>
</dbReference>
<dbReference type="SUPFAM" id="SSF56112">
    <property type="entry name" value="Protein kinase-like (PK-like)"/>
    <property type="match status" value="1"/>
</dbReference>
<name>A0A4U0SPM0_9ACTN</name>
<dbReference type="GO" id="GO:0005524">
    <property type="term" value="F:ATP binding"/>
    <property type="evidence" value="ECO:0007669"/>
    <property type="project" value="UniProtKB-UniRule"/>
</dbReference>
<reference evidence="9 10" key="1">
    <citation type="submission" date="2019-04" db="EMBL/GenBank/DDBJ databases">
        <title>Streptomyces oryziradicis sp. nov., a novel actinomycete isolated from rhizosphere soil of rice (Oryza sativa L.).</title>
        <authorList>
            <person name="Li C."/>
        </authorList>
    </citation>
    <scope>NUCLEOTIDE SEQUENCE [LARGE SCALE GENOMIC DNA]</scope>
    <source>
        <strain evidence="9 10">NEAU-C40</strain>
    </source>
</reference>
<evidence type="ECO:0000256" key="2">
    <source>
        <dbReference type="ARBA" id="ARBA00022527"/>
    </source>
</evidence>
<dbReference type="FunFam" id="1.10.510.10:FF:000021">
    <property type="entry name" value="Serine/threonine protein kinase"/>
    <property type="match status" value="1"/>
</dbReference>
<comment type="caution">
    <text evidence="9">The sequence shown here is derived from an EMBL/GenBank/DDBJ whole genome shotgun (WGS) entry which is preliminary data.</text>
</comment>
<dbReference type="PROSITE" id="PS00107">
    <property type="entry name" value="PROTEIN_KINASE_ATP"/>
    <property type="match status" value="1"/>
</dbReference>
<keyword evidence="4 7" id="KW-0547">Nucleotide-binding</keyword>
<dbReference type="Gene3D" id="3.30.200.20">
    <property type="entry name" value="Phosphorylase Kinase, domain 1"/>
    <property type="match status" value="1"/>
</dbReference>
<dbReference type="PANTHER" id="PTHR43289:SF6">
    <property type="entry name" value="SERINE_THREONINE-PROTEIN KINASE NEKL-3"/>
    <property type="match status" value="1"/>
</dbReference>
<dbReference type="InterPro" id="IPR011009">
    <property type="entry name" value="Kinase-like_dom_sf"/>
</dbReference>
<evidence type="ECO:0000313" key="10">
    <source>
        <dbReference type="Proteomes" id="UP000305778"/>
    </source>
</evidence>
<evidence type="ECO:0000259" key="8">
    <source>
        <dbReference type="PROSITE" id="PS50011"/>
    </source>
</evidence>
<protein>
    <recommendedName>
        <fullName evidence="1">non-specific serine/threonine protein kinase</fullName>
        <ecNumber evidence="1">2.7.11.1</ecNumber>
    </recommendedName>
</protein>
<sequence>MAGRTLASRYELGRLLGRGGMGEVWAAHDTVIRRQVAIKLLQRQSSDDVELFFREARTAGGLNHPGVVTVHDLGQDTDGTLYLVMELLAGRDLSAILGQDGPPTIADAVDWTAQTADALAAAHAAGVIHRDLKPANLMLTPVGAVKVLDFGIARYASTVTQASRISGTFAYMPPERFLGKVGDGRGDLYSLGCLLYQLLTGAVPFGDVEPAALMCAHLQRDPEPPSTRRPGVPAALDRLVLDLLAKDPDDRPATAVQVRDRLRALTTAQPAHHSEVQPPQPWCFLTGDKVCSSPAVADGTVYIGSWDHKVYALDAATGTQKWAHTTDGLVDSSPAVADGTVYIGSYDGKVYALDAGTGTQKWAHTTGDGVGSSPAVADGTVYIGSYDGKVYALDAATGTEKWTHTTGGPVASPAVADGTVYIGSRDHKVYALDAATGTKKWTHTTGDWVLSSPAVADGTVYIGNRDGKVYALDAATGTEKWTHTTDGLVESSPAVADGTVYVGSWDGKVYALDAATGTEKWAHTTGEVLSSPAVADGTVYIGSYDGKVYALDAATGVGPADCLRLDSTGWNTSP</sequence>
<evidence type="ECO:0000313" key="9">
    <source>
        <dbReference type="EMBL" id="TKA11826.1"/>
    </source>
</evidence>
<feature type="domain" description="Protein kinase" evidence="8">
    <location>
        <begin position="10"/>
        <end position="276"/>
    </location>
</feature>
<dbReference type="InterPro" id="IPR011047">
    <property type="entry name" value="Quinoprotein_ADH-like_sf"/>
</dbReference>
<dbReference type="PROSITE" id="PS00108">
    <property type="entry name" value="PROTEIN_KINASE_ST"/>
    <property type="match status" value="1"/>
</dbReference>
<evidence type="ECO:0000256" key="5">
    <source>
        <dbReference type="ARBA" id="ARBA00022777"/>
    </source>
</evidence>
<keyword evidence="6 7" id="KW-0067">ATP-binding</keyword>
<keyword evidence="5 9" id="KW-0418">Kinase</keyword>
<dbReference type="AlphaFoldDB" id="A0A4U0SPM0"/>
<keyword evidence="10" id="KW-1185">Reference proteome</keyword>
<dbReference type="Gene3D" id="1.10.510.10">
    <property type="entry name" value="Transferase(Phosphotransferase) domain 1"/>
    <property type="match status" value="1"/>
</dbReference>
<dbReference type="Proteomes" id="UP000305778">
    <property type="component" value="Unassembled WGS sequence"/>
</dbReference>
<evidence type="ECO:0000256" key="7">
    <source>
        <dbReference type="PROSITE-ProRule" id="PRU10141"/>
    </source>
</evidence>
<proteinExistence type="predicted"/>
<dbReference type="SUPFAM" id="SSF50998">
    <property type="entry name" value="Quinoprotein alcohol dehydrogenase-like"/>
    <property type="match status" value="2"/>
</dbReference>
<dbReference type="InterPro" id="IPR017441">
    <property type="entry name" value="Protein_kinase_ATP_BS"/>
</dbReference>
<dbReference type="Gene3D" id="2.40.128.630">
    <property type="match status" value="4"/>
</dbReference>
<dbReference type="SMART" id="SM00220">
    <property type="entry name" value="S_TKc"/>
    <property type="match status" value="1"/>
</dbReference>
<evidence type="ECO:0000256" key="6">
    <source>
        <dbReference type="ARBA" id="ARBA00022840"/>
    </source>
</evidence>
<dbReference type="PROSITE" id="PS50011">
    <property type="entry name" value="PROTEIN_KINASE_DOM"/>
    <property type="match status" value="1"/>
</dbReference>
<dbReference type="EC" id="2.7.11.1" evidence="1"/>